<dbReference type="Pfam" id="PF10038">
    <property type="entry name" value="DUF2274"/>
    <property type="match status" value="1"/>
</dbReference>
<sequence length="79" mass="8775">MMSKLKLGPIADEKPIKVQVELPAALHQDLSDYADLLGREQGMPAVEPARLIVPMLQRFIATDRGFSKARRTKTQNASD</sequence>
<accession>A0A1Z3U8Q1</accession>
<dbReference type="EMBL" id="CP022048">
    <property type="protein sequence ID" value="ASE39635.1"/>
    <property type="molecule type" value="Genomic_DNA"/>
</dbReference>
<protein>
    <submittedName>
        <fullName evidence="1">DUF2274 domain-containing protein</fullName>
    </submittedName>
</protein>
<proteinExistence type="predicted"/>
<name>A0A1Z3U8Q1_BREVE</name>
<reference evidence="2" key="1">
    <citation type="submission" date="2017-06" db="EMBL/GenBank/DDBJ databases">
        <title>FDA dAtabase for Regulatory Grade micrObial Sequences (FDA-ARGOS): Supporting development and validation of Infectious Disease Dx tests.</title>
        <authorList>
            <person name="Minogue T."/>
            <person name="Wolcott M."/>
            <person name="Wasieloski L."/>
            <person name="Aguilar W."/>
            <person name="Moore D."/>
            <person name="Tallon L."/>
            <person name="Sadzewicz L."/>
            <person name="Sengamalay N."/>
            <person name="Ott S."/>
            <person name="Godinez A."/>
            <person name="Nagaraj S."/>
            <person name="Nadendla S."/>
            <person name="Geyer C."/>
            <person name="Sichtig H."/>
        </authorList>
    </citation>
    <scope>NUCLEOTIDE SEQUENCE [LARGE SCALE GENOMIC DNA]</scope>
    <source>
        <strain evidence="2">FDAARGOS_289</strain>
    </source>
</reference>
<evidence type="ECO:0000313" key="2">
    <source>
        <dbReference type="Proteomes" id="UP000197050"/>
    </source>
</evidence>
<gene>
    <name evidence="1" type="ORF">CEP68_09030</name>
</gene>
<evidence type="ECO:0000313" key="1">
    <source>
        <dbReference type="EMBL" id="ASE39635.1"/>
    </source>
</evidence>
<organism evidence="1 2">
    <name type="scientific">Brevundimonas vesicularis</name>
    <name type="common">Pseudomonas vesicularis</name>
    <dbReference type="NCBI Taxonomy" id="41276"/>
    <lineage>
        <taxon>Bacteria</taxon>
        <taxon>Pseudomonadati</taxon>
        <taxon>Pseudomonadota</taxon>
        <taxon>Alphaproteobacteria</taxon>
        <taxon>Caulobacterales</taxon>
        <taxon>Caulobacteraceae</taxon>
        <taxon>Brevundimonas</taxon>
    </lineage>
</organism>
<dbReference type="InterPro" id="IPR018733">
    <property type="entry name" value="DUF2274"/>
</dbReference>
<dbReference type="Proteomes" id="UP000197050">
    <property type="component" value="Chromosome"/>
</dbReference>
<dbReference type="KEGG" id="bvc:CEP68_09030"/>
<dbReference type="AlphaFoldDB" id="A0A1Z3U8Q1"/>